<dbReference type="Proteomes" id="UP001281147">
    <property type="component" value="Unassembled WGS sequence"/>
</dbReference>
<sequence length="466" mass="52116">MDNSSNELPRWRSPSPMAASMIPPPIVESTYASPPKPVAQSIIIERSTPLQDRQSELEADLQFLLDAQAEGLVRGLEGGLADDQTSNGSTTPTAQSIRSSSAARRTTRPARPKPGLRGARKGIYNAMMALSTVKHEELQAIDEDVRTKEQTVEQIDEWDKKRHGLQEAAQNVDSDEDTVRVQRLRQEADTLQESINHSELQLSDMKARHRELTRQVAGVENSMQAKLASYTSSLKMLDEDVQKFLTLDSTEDISRPRSSNGQASIREIPAKRRTLDMARQHWKEERDAATERRDSTQHEKAALDEGTLIWKEVVAQVTNFERLMRSQMAEQSPQPPDMPGDLTSGNASQRLKELLSHMDRLVEELDSNFELAKDRNWNLLVAAIGAEVDALRQGRQLLDNVLRSASGDADEPVSGPQNGISGSDDEIHELDKSFETARRHMSSGNEEDDDDPDPELLFSRHDIDTD</sequence>
<name>A0ACC3MG51_9PEZI</name>
<accession>A0ACC3MG51</accession>
<keyword evidence="2" id="KW-1185">Reference proteome</keyword>
<organism evidence="1 2">
    <name type="scientific">Vermiconidia calcicola</name>
    <dbReference type="NCBI Taxonomy" id="1690605"/>
    <lineage>
        <taxon>Eukaryota</taxon>
        <taxon>Fungi</taxon>
        <taxon>Dikarya</taxon>
        <taxon>Ascomycota</taxon>
        <taxon>Pezizomycotina</taxon>
        <taxon>Dothideomycetes</taxon>
        <taxon>Dothideomycetidae</taxon>
        <taxon>Mycosphaerellales</taxon>
        <taxon>Extremaceae</taxon>
        <taxon>Vermiconidia</taxon>
    </lineage>
</organism>
<evidence type="ECO:0000313" key="1">
    <source>
        <dbReference type="EMBL" id="KAK3686877.1"/>
    </source>
</evidence>
<dbReference type="EMBL" id="JAUTXU010000297">
    <property type="protein sequence ID" value="KAK3686877.1"/>
    <property type="molecule type" value="Genomic_DNA"/>
</dbReference>
<comment type="caution">
    <text evidence="1">The sequence shown here is derived from an EMBL/GenBank/DDBJ whole genome shotgun (WGS) entry which is preliminary data.</text>
</comment>
<protein>
    <submittedName>
        <fullName evidence="1">Uncharacterized protein</fullName>
    </submittedName>
</protein>
<reference evidence="1" key="1">
    <citation type="submission" date="2023-07" db="EMBL/GenBank/DDBJ databases">
        <title>Black Yeasts Isolated from many extreme environments.</title>
        <authorList>
            <person name="Coleine C."/>
            <person name="Stajich J.E."/>
            <person name="Selbmann L."/>
        </authorList>
    </citation>
    <scope>NUCLEOTIDE SEQUENCE</scope>
    <source>
        <strain evidence="1">CCFEE 5714</strain>
    </source>
</reference>
<gene>
    <name evidence="1" type="ORF">LTR37_019361</name>
</gene>
<proteinExistence type="predicted"/>
<evidence type="ECO:0000313" key="2">
    <source>
        <dbReference type="Proteomes" id="UP001281147"/>
    </source>
</evidence>